<comment type="caution">
    <text evidence="2">The sequence shown here is derived from an EMBL/GenBank/DDBJ whole genome shotgun (WGS) entry which is preliminary data.</text>
</comment>
<protein>
    <submittedName>
        <fullName evidence="2">Putative transmembrane protein</fullName>
    </submittedName>
</protein>
<keyword evidence="1 2" id="KW-0812">Transmembrane</keyword>
<evidence type="ECO:0000313" key="3">
    <source>
        <dbReference type="Proteomes" id="UP000003635"/>
    </source>
</evidence>
<dbReference type="AlphaFoldDB" id="Q2CCE4"/>
<keyword evidence="3" id="KW-1185">Reference proteome</keyword>
<evidence type="ECO:0000256" key="1">
    <source>
        <dbReference type="SAM" id="Phobius"/>
    </source>
</evidence>
<feature type="transmembrane region" description="Helical" evidence="1">
    <location>
        <begin position="73"/>
        <end position="99"/>
    </location>
</feature>
<reference evidence="2 3" key="1">
    <citation type="journal article" date="2010" name="J. Bacteriol.">
        <title>Genome sequences of Oceanicola granulosus HTCC2516(T) and Oceanicola batsensis HTCC2597(TDelta).</title>
        <authorList>
            <person name="Thrash J.C."/>
            <person name="Cho J.C."/>
            <person name="Vergin K.L."/>
            <person name="Giovannoni S.J."/>
        </authorList>
    </citation>
    <scope>NUCLEOTIDE SEQUENCE [LARGE SCALE GENOMIC DNA]</scope>
    <source>
        <strain evidence="3">ATCC BAA-861 / DSM 15982 / KCTC 12143 / HTCC2516</strain>
    </source>
</reference>
<name>Q2CCE4_OCEGH</name>
<keyword evidence="1" id="KW-0472">Membrane</keyword>
<feature type="transmembrane region" description="Helical" evidence="1">
    <location>
        <begin position="6"/>
        <end position="27"/>
    </location>
</feature>
<dbReference type="Proteomes" id="UP000003635">
    <property type="component" value="Unassembled WGS sequence"/>
</dbReference>
<sequence>MIEGIWLLILLLGIGTFLIRFSFLGLIGDRTLPPLVLRLLRYTPVAVIPGMIAPLILWPAATGGAPDPARLSAALATLVAGLLTKNLLIAILAGVAVFYGMGLLG</sequence>
<keyword evidence="1" id="KW-1133">Transmembrane helix</keyword>
<dbReference type="STRING" id="314256.OG2516_16696"/>
<feature type="transmembrane region" description="Helical" evidence="1">
    <location>
        <begin position="39"/>
        <end position="61"/>
    </location>
</feature>
<dbReference type="RefSeq" id="WP_007256897.1">
    <property type="nucleotide sequence ID" value="NZ_CH724109.1"/>
</dbReference>
<proteinExistence type="predicted"/>
<dbReference type="InterPro" id="IPR008407">
    <property type="entry name" value="Brnchd-chn_aa_trnsp_AzlD"/>
</dbReference>
<dbReference type="Pfam" id="PF05437">
    <property type="entry name" value="AzlD"/>
    <property type="match status" value="1"/>
</dbReference>
<dbReference type="EMBL" id="AAOT01000030">
    <property type="protein sequence ID" value="EAR50374.1"/>
    <property type="molecule type" value="Genomic_DNA"/>
</dbReference>
<dbReference type="eggNOG" id="COG4392">
    <property type="taxonomic scope" value="Bacteria"/>
</dbReference>
<evidence type="ECO:0000313" key="2">
    <source>
        <dbReference type="EMBL" id="EAR50374.1"/>
    </source>
</evidence>
<accession>Q2CCE4</accession>
<dbReference type="HOGENOM" id="CLU_157896_1_0_5"/>
<organism evidence="2 3">
    <name type="scientific">Oceanicola granulosus (strain ATCC BAA-861 / DSM 15982 / KCTC 12143 / HTCC2516)</name>
    <dbReference type="NCBI Taxonomy" id="314256"/>
    <lineage>
        <taxon>Bacteria</taxon>
        <taxon>Pseudomonadati</taxon>
        <taxon>Pseudomonadota</taxon>
        <taxon>Alphaproteobacteria</taxon>
        <taxon>Rhodobacterales</taxon>
        <taxon>Roseobacteraceae</taxon>
        <taxon>Oceanicola</taxon>
    </lineage>
</organism>
<gene>
    <name evidence="2" type="ORF">OG2516_16696</name>
</gene>